<protein>
    <submittedName>
        <fullName evidence="1">Uncharacterized protein</fullName>
    </submittedName>
</protein>
<proteinExistence type="predicted"/>
<dbReference type="Proteomes" id="UP000299102">
    <property type="component" value="Unassembled WGS sequence"/>
</dbReference>
<evidence type="ECO:0000313" key="2">
    <source>
        <dbReference type="Proteomes" id="UP000299102"/>
    </source>
</evidence>
<reference evidence="1 2" key="1">
    <citation type="journal article" date="2019" name="Commun. Biol.">
        <title>The bagworm genome reveals a unique fibroin gene that provides high tensile strength.</title>
        <authorList>
            <person name="Kono N."/>
            <person name="Nakamura H."/>
            <person name="Ohtoshi R."/>
            <person name="Tomita M."/>
            <person name="Numata K."/>
            <person name="Arakawa K."/>
        </authorList>
    </citation>
    <scope>NUCLEOTIDE SEQUENCE [LARGE SCALE GENOMIC DNA]</scope>
</reference>
<dbReference type="EMBL" id="BGZK01000711">
    <property type="protein sequence ID" value="GBP57228.1"/>
    <property type="molecule type" value="Genomic_DNA"/>
</dbReference>
<sequence length="199" mass="22638">MSATADGLAPEGASQTKNLKLIRTNSWGYLRNGSFDGLVGELQRGRADLGGSPLFMRADRARHVDYTAQTWNSRDDIKYSSLLSNYFTRLAATCINMQHAPTADPRICLYTTNLYPKIQIRARVSGSAPKVYQRDPITETQLPVRPRASRNYRFEQLRSSHISLASLTSITLFMQARRLRVLKIWPFLISRQYGLRNIL</sequence>
<organism evidence="1 2">
    <name type="scientific">Eumeta variegata</name>
    <name type="common">Bagworm moth</name>
    <name type="synonym">Eumeta japonica</name>
    <dbReference type="NCBI Taxonomy" id="151549"/>
    <lineage>
        <taxon>Eukaryota</taxon>
        <taxon>Metazoa</taxon>
        <taxon>Ecdysozoa</taxon>
        <taxon>Arthropoda</taxon>
        <taxon>Hexapoda</taxon>
        <taxon>Insecta</taxon>
        <taxon>Pterygota</taxon>
        <taxon>Neoptera</taxon>
        <taxon>Endopterygota</taxon>
        <taxon>Lepidoptera</taxon>
        <taxon>Glossata</taxon>
        <taxon>Ditrysia</taxon>
        <taxon>Tineoidea</taxon>
        <taxon>Psychidae</taxon>
        <taxon>Oiketicinae</taxon>
        <taxon>Eumeta</taxon>
    </lineage>
</organism>
<keyword evidence="2" id="KW-1185">Reference proteome</keyword>
<evidence type="ECO:0000313" key="1">
    <source>
        <dbReference type="EMBL" id="GBP57228.1"/>
    </source>
</evidence>
<gene>
    <name evidence="1" type="ORF">EVAR_82940_1</name>
</gene>
<comment type="caution">
    <text evidence="1">The sequence shown here is derived from an EMBL/GenBank/DDBJ whole genome shotgun (WGS) entry which is preliminary data.</text>
</comment>
<accession>A0A4C1X0F2</accession>
<dbReference type="Gene3D" id="3.40.190.10">
    <property type="entry name" value="Periplasmic binding protein-like II"/>
    <property type="match status" value="1"/>
</dbReference>
<dbReference type="AlphaFoldDB" id="A0A4C1X0F2"/>
<dbReference type="OrthoDB" id="9997229at2759"/>
<dbReference type="SUPFAM" id="SSF53850">
    <property type="entry name" value="Periplasmic binding protein-like II"/>
    <property type="match status" value="1"/>
</dbReference>
<name>A0A4C1X0F2_EUMVA</name>
<dbReference type="STRING" id="151549.A0A4C1X0F2"/>